<reference evidence="2" key="2">
    <citation type="submission" date="2021-09" db="EMBL/GenBank/DDBJ databases">
        <authorList>
            <person name="Jia N."/>
            <person name="Wang J."/>
            <person name="Shi W."/>
            <person name="Du L."/>
            <person name="Sun Y."/>
            <person name="Zhan W."/>
            <person name="Jiang J."/>
            <person name="Wang Q."/>
            <person name="Zhang B."/>
            <person name="Ji P."/>
            <person name="Sakyi L.B."/>
            <person name="Cui X."/>
            <person name="Yuan T."/>
            <person name="Jiang B."/>
            <person name="Yang W."/>
            <person name="Lam T.T.-Y."/>
            <person name="Chang Q."/>
            <person name="Ding S."/>
            <person name="Wang X."/>
            <person name="Zhu J."/>
            <person name="Ruan X."/>
            <person name="Zhao L."/>
            <person name="Wei J."/>
            <person name="Que T."/>
            <person name="Du C."/>
            <person name="Cheng J."/>
            <person name="Dai P."/>
            <person name="Han X."/>
            <person name="Huang E."/>
            <person name="Gao Y."/>
            <person name="Liu J."/>
            <person name="Shao H."/>
            <person name="Ye R."/>
            <person name="Li L."/>
            <person name="Wei W."/>
            <person name="Wang X."/>
            <person name="Wang C."/>
            <person name="Huo Q."/>
            <person name="Li W."/>
            <person name="Guo W."/>
            <person name="Chen H."/>
            <person name="Chen S."/>
            <person name="Zhou L."/>
            <person name="Zhou L."/>
            <person name="Ni X."/>
            <person name="Tian J."/>
            <person name="Zhou Y."/>
            <person name="Sheng Y."/>
            <person name="Liu T."/>
            <person name="Pan Y."/>
            <person name="Xia L."/>
            <person name="Li J."/>
            <person name="Zhao F."/>
            <person name="Cao W."/>
        </authorList>
    </citation>
    <scope>NUCLEOTIDE SEQUENCE</scope>
    <source>
        <strain evidence="2">Rmic-2018</strain>
        <tissue evidence="2">Larvae</tissue>
    </source>
</reference>
<dbReference type="AlphaFoldDB" id="A0A9J6F8Q1"/>
<sequence>MSFAEERFQRSTRILRWSGAWFIQSATSSPPRVPLKRTLTRPYTWYSALCLSILFIIESGLIFWTLLFSFGMRKMFLNTLYVVLHCTVVTKTFLSVLSLSLNAKKFKKLMGKARRFETSRNFRPLPQEKRFISKSTLRIWGQGILILVFVIIRNMDMMYMVDIRSIPLLIGLNLVLGSASVLLVVYDGAYSTVLKALVEIFLAYMQKAVYTLKTARHVTGSTATTMLEACRLDVNYIQVSKLQLEKFCVLDAS</sequence>
<evidence type="ECO:0000256" key="1">
    <source>
        <dbReference type="SAM" id="Phobius"/>
    </source>
</evidence>
<accession>A0A9J6F8Q1</accession>
<keyword evidence="1" id="KW-1133">Transmembrane helix</keyword>
<feature type="transmembrane region" description="Helical" evidence="1">
    <location>
        <begin position="45"/>
        <end position="67"/>
    </location>
</feature>
<evidence type="ECO:0000313" key="3">
    <source>
        <dbReference type="Proteomes" id="UP000821866"/>
    </source>
</evidence>
<keyword evidence="3" id="KW-1185">Reference proteome</keyword>
<proteinExistence type="predicted"/>
<evidence type="ECO:0000313" key="2">
    <source>
        <dbReference type="EMBL" id="KAH8042579.1"/>
    </source>
</evidence>
<reference evidence="2" key="1">
    <citation type="journal article" date="2020" name="Cell">
        <title>Large-Scale Comparative Analyses of Tick Genomes Elucidate Their Genetic Diversity and Vector Capacities.</title>
        <authorList>
            <consortium name="Tick Genome and Microbiome Consortium (TIGMIC)"/>
            <person name="Jia N."/>
            <person name="Wang J."/>
            <person name="Shi W."/>
            <person name="Du L."/>
            <person name="Sun Y."/>
            <person name="Zhan W."/>
            <person name="Jiang J.F."/>
            <person name="Wang Q."/>
            <person name="Zhang B."/>
            <person name="Ji P."/>
            <person name="Bell-Sakyi L."/>
            <person name="Cui X.M."/>
            <person name="Yuan T.T."/>
            <person name="Jiang B.G."/>
            <person name="Yang W.F."/>
            <person name="Lam T.T."/>
            <person name="Chang Q.C."/>
            <person name="Ding S.J."/>
            <person name="Wang X.J."/>
            <person name="Zhu J.G."/>
            <person name="Ruan X.D."/>
            <person name="Zhao L."/>
            <person name="Wei J.T."/>
            <person name="Ye R.Z."/>
            <person name="Que T.C."/>
            <person name="Du C.H."/>
            <person name="Zhou Y.H."/>
            <person name="Cheng J.X."/>
            <person name="Dai P.F."/>
            <person name="Guo W.B."/>
            <person name="Han X.H."/>
            <person name="Huang E.J."/>
            <person name="Li L.F."/>
            <person name="Wei W."/>
            <person name="Gao Y.C."/>
            <person name="Liu J.Z."/>
            <person name="Shao H.Z."/>
            <person name="Wang X."/>
            <person name="Wang C.C."/>
            <person name="Yang T.C."/>
            <person name="Huo Q.B."/>
            <person name="Li W."/>
            <person name="Chen H.Y."/>
            <person name="Chen S.E."/>
            <person name="Zhou L.G."/>
            <person name="Ni X.B."/>
            <person name="Tian J.H."/>
            <person name="Sheng Y."/>
            <person name="Liu T."/>
            <person name="Pan Y.S."/>
            <person name="Xia L.Y."/>
            <person name="Li J."/>
            <person name="Zhao F."/>
            <person name="Cao W.C."/>
        </authorList>
    </citation>
    <scope>NUCLEOTIDE SEQUENCE</scope>
    <source>
        <strain evidence="2">Rmic-2018</strain>
    </source>
</reference>
<organism evidence="2 3">
    <name type="scientific">Rhipicephalus microplus</name>
    <name type="common">Cattle tick</name>
    <name type="synonym">Boophilus microplus</name>
    <dbReference type="NCBI Taxonomy" id="6941"/>
    <lineage>
        <taxon>Eukaryota</taxon>
        <taxon>Metazoa</taxon>
        <taxon>Ecdysozoa</taxon>
        <taxon>Arthropoda</taxon>
        <taxon>Chelicerata</taxon>
        <taxon>Arachnida</taxon>
        <taxon>Acari</taxon>
        <taxon>Parasitiformes</taxon>
        <taxon>Ixodida</taxon>
        <taxon>Ixodoidea</taxon>
        <taxon>Ixodidae</taxon>
        <taxon>Rhipicephalinae</taxon>
        <taxon>Rhipicephalus</taxon>
        <taxon>Boophilus</taxon>
    </lineage>
</organism>
<name>A0A9J6F8Q1_RHIMP</name>
<feature type="transmembrane region" description="Helical" evidence="1">
    <location>
        <begin position="166"/>
        <end position="186"/>
    </location>
</feature>
<gene>
    <name evidence="2" type="ORF">HPB51_024800</name>
</gene>
<keyword evidence="1" id="KW-0812">Transmembrane</keyword>
<dbReference type="Proteomes" id="UP000821866">
    <property type="component" value="Chromosome 1"/>
</dbReference>
<protein>
    <submittedName>
        <fullName evidence="2">Uncharacterized protein</fullName>
    </submittedName>
</protein>
<keyword evidence="1" id="KW-0472">Membrane</keyword>
<feature type="transmembrane region" description="Helical" evidence="1">
    <location>
        <begin position="79"/>
        <end position="101"/>
    </location>
</feature>
<comment type="caution">
    <text evidence="2">The sequence shown here is derived from an EMBL/GenBank/DDBJ whole genome shotgun (WGS) entry which is preliminary data.</text>
</comment>
<dbReference type="EMBL" id="JABSTU010000001">
    <property type="protein sequence ID" value="KAH8042579.1"/>
    <property type="molecule type" value="Genomic_DNA"/>
</dbReference>
<feature type="transmembrane region" description="Helical" evidence="1">
    <location>
        <begin position="137"/>
        <end position="154"/>
    </location>
</feature>